<reference evidence="2" key="1">
    <citation type="submission" date="2017-12" db="EMBL/GenBank/DDBJ databases">
        <title>Phylogenetic diversity of female urinary microbiome.</title>
        <authorList>
            <person name="Thomas-White K."/>
            <person name="Wolfe A.J."/>
        </authorList>
    </citation>
    <scope>NUCLEOTIDE SEQUENCE [LARGE SCALE GENOMIC DNA]</scope>
    <source>
        <strain evidence="2">UMB0023</strain>
    </source>
</reference>
<gene>
    <name evidence="1" type="ORF">CYJ98_003785</name>
</gene>
<organism evidence="1 2">
    <name type="scientific">Neisseria perflava</name>
    <dbReference type="NCBI Taxonomy" id="33053"/>
    <lineage>
        <taxon>Bacteria</taxon>
        <taxon>Pseudomonadati</taxon>
        <taxon>Pseudomonadota</taxon>
        <taxon>Betaproteobacteria</taxon>
        <taxon>Neisseriales</taxon>
        <taxon>Neisseriaceae</taxon>
        <taxon>Neisseria</taxon>
    </lineage>
</organism>
<evidence type="ECO:0000313" key="1">
    <source>
        <dbReference type="EMBL" id="WOS98787.1"/>
    </source>
</evidence>
<sequence length="284" mass="32500">MTGKISGSAKGTMQESKLKHSVDFILQVYYLVIGFEVNGGQETFFCRKTTVSRGREKLEDEECIHDIDKGDYGHAFFYTADSAGKVISFFSFGPTGFFPDKVSDPQNPSRKDYAKSRPSTASYRITELTKMFRFIISKELAEKIAVEVDRFATSNHSYAVWKNSTCASEARSVLEKAGVNTPHGSSKIKSPLGLMGKSSSFNTYNFVNPYMWYKQLEEKYGKPIIFIAPYLNVRYRYLNTGMYYKYADKYILDDQYHWTRKRGDDDPLFCFPFASSGIRIHGKF</sequence>
<dbReference type="RefSeq" id="WP_101756356.1">
    <property type="nucleotide sequence ID" value="NZ_CP136962.1"/>
</dbReference>
<dbReference type="AlphaFoldDB" id="A0A9X7I4U2"/>
<accession>A0A9X7I4U2</accession>
<proteinExistence type="predicted"/>
<dbReference type="Proteomes" id="UP000234781">
    <property type="component" value="Chromosome"/>
</dbReference>
<protein>
    <submittedName>
        <fullName evidence="1">Uncharacterized protein</fullName>
    </submittedName>
</protein>
<name>A0A9X7I4U2_NEIPE</name>
<evidence type="ECO:0000313" key="2">
    <source>
        <dbReference type="Proteomes" id="UP000234781"/>
    </source>
</evidence>
<dbReference type="EMBL" id="CP136962">
    <property type="protein sequence ID" value="WOS98787.1"/>
    <property type="molecule type" value="Genomic_DNA"/>
</dbReference>
<keyword evidence="2" id="KW-1185">Reference proteome</keyword>